<gene>
    <name evidence="1" type="ORF">OOU_Y34scaffold00312g15</name>
</gene>
<organism evidence="1">
    <name type="scientific">Pyricularia oryzae (strain Y34)</name>
    <name type="common">Rice blast fungus</name>
    <name type="synonym">Magnaporthe oryzae</name>
    <dbReference type="NCBI Taxonomy" id="1143189"/>
    <lineage>
        <taxon>Eukaryota</taxon>
        <taxon>Fungi</taxon>
        <taxon>Dikarya</taxon>
        <taxon>Ascomycota</taxon>
        <taxon>Pezizomycotina</taxon>
        <taxon>Sordariomycetes</taxon>
        <taxon>Sordariomycetidae</taxon>
        <taxon>Magnaporthales</taxon>
        <taxon>Pyriculariaceae</taxon>
        <taxon>Pyricularia</taxon>
    </lineage>
</organism>
<dbReference type="EMBL" id="JH793298">
    <property type="protein sequence ID" value="ELQ40963.1"/>
    <property type="molecule type" value="Genomic_DNA"/>
</dbReference>
<evidence type="ECO:0000313" key="1">
    <source>
        <dbReference type="EMBL" id="ELQ40963.1"/>
    </source>
</evidence>
<dbReference type="Proteomes" id="UP000011086">
    <property type="component" value="Unassembled WGS sequence"/>
</dbReference>
<sequence>MSSSRRRNNSILKSRERILTSSAFVQDEWSYEAPSLPGLSGRCATLTATEDLKSDMDTFLSERMGEMRL</sequence>
<reference evidence="1" key="1">
    <citation type="journal article" date="2012" name="PLoS Genet.">
        <title>Comparative analysis of the genomes of two field isolates of the rice blast fungus Magnaporthe oryzae.</title>
        <authorList>
            <person name="Xue M."/>
            <person name="Yang J."/>
            <person name="Li Z."/>
            <person name="Hu S."/>
            <person name="Yao N."/>
            <person name="Dean R.A."/>
            <person name="Zhao W."/>
            <person name="Shen M."/>
            <person name="Zhang H."/>
            <person name="Li C."/>
            <person name="Liu L."/>
            <person name="Cao L."/>
            <person name="Xu X."/>
            <person name="Xing Y."/>
            <person name="Hsiang T."/>
            <person name="Zhang Z."/>
            <person name="Xu J.R."/>
            <person name="Peng Y.L."/>
        </authorList>
    </citation>
    <scope>NUCLEOTIDE SEQUENCE</scope>
    <source>
        <strain evidence="1">Y34</strain>
    </source>
</reference>
<dbReference type="AlphaFoldDB" id="A0AA97P2U4"/>
<accession>A0AA97P2U4</accession>
<name>A0AA97P2U4_PYRO3</name>
<protein>
    <submittedName>
        <fullName evidence="1">Uncharacterized protein</fullName>
    </submittedName>
</protein>
<proteinExistence type="predicted"/>